<gene>
    <name evidence="7" type="primary">rnpA</name>
    <name evidence="9" type="ORF">SAMN04487906_0468</name>
</gene>
<dbReference type="InterPro" id="IPR020539">
    <property type="entry name" value="RNase_P_CS"/>
</dbReference>
<dbReference type="GO" id="GO:0030677">
    <property type="term" value="C:ribonuclease P complex"/>
    <property type="evidence" value="ECO:0007669"/>
    <property type="project" value="TreeGrafter"/>
</dbReference>
<keyword evidence="4 7" id="KW-0255">Endonuclease</keyword>
<dbReference type="InterPro" id="IPR014721">
    <property type="entry name" value="Ribsml_uS5_D2-typ_fold_subgr"/>
</dbReference>
<keyword evidence="3 7" id="KW-0540">Nuclease</keyword>
<dbReference type="HAMAP" id="MF_00227">
    <property type="entry name" value="RNase_P"/>
    <property type="match status" value="1"/>
</dbReference>
<keyword evidence="2 7" id="KW-0819">tRNA processing</keyword>
<dbReference type="PANTHER" id="PTHR33992:SF1">
    <property type="entry name" value="RIBONUCLEASE P PROTEIN COMPONENT"/>
    <property type="match status" value="1"/>
</dbReference>
<evidence type="ECO:0000256" key="5">
    <source>
        <dbReference type="ARBA" id="ARBA00022801"/>
    </source>
</evidence>
<name>A0A1I6PTL4_9FLAO</name>
<evidence type="ECO:0000256" key="4">
    <source>
        <dbReference type="ARBA" id="ARBA00022759"/>
    </source>
</evidence>
<dbReference type="PROSITE" id="PS00648">
    <property type="entry name" value="RIBONUCLEASE_P"/>
    <property type="match status" value="1"/>
</dbReference>
<sequence>MDYTFPKKEKLKSKKLIERMFTEGSSVSKYPLRVVYIKNDDWFEAFTIQAGFSVPKRKFKKAVDRNKVKRLMREAYRLNKELIFNNLETSHAFMFLYLGKEIPDFQELNTAMQKLLNKFISKIQQESNS</sequence>
<accession>A0A1I6PTL4</accession>
<dbReference type="Gene3D" id="3.30.230.10">
    <property type="match status" value="1"/>
</dbReference>
<organism evidence="9 10">
    <name type="scientific">Zhouia amylolytica</name>
    <dbReference type="NCBI Taxonomy" id="376730"/>
    <lineage>
        <taxon>Bacteria</taxon>
        <taxon>Pseudomonadati</taxon>
        <taxon>Bacteroidota</taxon>
        <taxon>Flavobacteriia</taxon>
        <taxon>Flavobacteriales</taxon>
        <taxon>Flavobacteriaceae</taxon>
        <taxon>Zhouia</taxon>
    </lineage>
</organism>
<dbReference type="Proteomes" id="UP000183209">
    <property type="component" value="Unassembled WGS sequence"/>
</dbReference>
<proteinExistence type="inferred from homology"/>
<evidence type="ECO:0000313" key="9">
    <source>
        <dbReference type="EMBL" id="SFS43552.1"/>
    </source>
</evidence>
<dbReference type="EMBL" id="FPAG01000001">
    <property type="protein sequence ID" value="SFS43552.1"/>
    <property type="molecule type" value="Genomic_DNA"/>
</dbReference>
<dbReference type="GO" id="GO:0001682">
    <property type="term" value="P:tRNA 5'-leader removal"/>
    <property type="evidence" value="ECO:0007669"/>
    <property type="project" value="UniProtKB-UniRule"/>
</dbReference>
<keyword evidence="5 7" id="KW-0378">Hydrolase</keyword>
<dbReference type="EC" id="3.1.26.5" evidence="7 8"/>
<dbReference type="NCBIfam" id="TIGR00188">
    <property type="entry name" value="rnpA"/>
    <property type="match status" value="1"/>
</dbReference>
<dbReference type="OrthoDB" id="1524972at2"/>
<dbReference type="AlphaFoldDB" id="A0A1I6PTL4"/>
<dbReference type="GO" id="GO:0042781">
    <property type="term" value="F:3'-tRNA processing endoribonuclease activity"/>
    <property type="evidence" value="ECO:0007669"/>
    <property type="project" value="TreeGrafter"/>
</dbReference>
<evidence type="ECO:0000256" key="3">
    <source>
        <dbReference type="ARBA" id="ARBA00022722"/>
    </source>
</evidence>
<dbReference type="GO" id="GO:0000049">
    <property type="term" value="F:tRNA binding"/>
    <property type="evidence" value="ECO:0007669"/>
    <property type="project" value="UniProtKB-UniRule"/>
</dbReference>
<evidence type="ECO:0000313" key="10">
    <source>
        <dbReference type="Proteomes" id="UP000183209"/>
    </source>
</evidence>
<evidence type="ECO:0000256" key="7">
    <source>
        <dbReference type="HAMAP-Rule" id="MF_00227"/>
    </source>
</evidence>
<dbReference type="InterPro" id="IPR000100">
    <property type="entry name" value="RNase_P"/>
</dbReference>
<dbReference type="SUPFAM" id="SSF54211">
    <property type="entry name" value="Ribosomal protein S5 domain 2-like"/>
    <property type="match status" value="1"/>
</dbReference>
<dbReference type="RefSeq" id="WP_038268150.1">
    <property type="nucleotide sequence ID" value="NZ_FPAG01000001.1"/>
</dbReference>
<comment type="function">
    <text evidence="1 7">RNaseP catalyzes the removal of the 5'-leader sequence from pre-tRNA to produce the mature 5'-terminus. It can also cleave other RNA substrates such as 4.5S RNA. The protein component plays an auxiliary but essential role in vivo by binding to the 5'-leader sequence and broadening the substrate specificity of the ribozyme.</text>
</comment>
<evidence type="ECO:0000256" key="2">
    <source>
        <dbReference type="ARBA" id="ARBA00022694"/>
    </source>
</evidence>
<comment type="catalytic activity">
    <reaction evidence="7">
        <text>Endonucleolytic cleavage of RNA, removing 5'-extranucleotides from tRNA precursor.</text>
        <dbReference type="EC" id="3.1.26.5"/>
    </reaction>
</comment>
<dbReference type="Pfam" id="PF00825">
    <property type="entry name" value="Ribonuclease_P"/>
    <property type="match status" value="1"/>
</dbReference>
<reference evidence="9 10" key="1">
    <citation type="submission" date="2016-10" db="EMBL/GenBank/DDBJ databases">
        <authorList>
            <person name="de Groot N.N."/>
        </authorList>
    </citation>
    <scope>NUCLEOTIDE SEQUENCE [LARGE SCALE GENOMIC DNA]</scope>
    <source>
        <strain evidence="9 10">CGMCC 1.6114</strain>
    </source>
</reference>
<protein>
    <recommendedName>
        <fullName evidence="7 8">Ribonuclease P protein component</fullName>
        <shortName evidence="7">RNase P protein</shortName>
        <shortName evidence="7">RNaseP protein</shortName>
        <ecNumber evidence="7 8">3.1.26.5</ecNumber>
    </recommendedName>
    <alternativeName>
        <fullName evidence="7">Protein C5</fullName>
    </alternativeName>
</protein>
<keyword evidence="6 7" id="KW-0694">RNA-binding</keyword>
<dbReference type="PANTHER" id="PTHR33992">
    <property type="entry name" value="RIBONUCLEASE P PROTEIN COMPONENT"/>
    <property type="match status" value="1"/>
</dbReference>
<comment type="subunit">
    <text evidence="7">Consists of a catalytic RNA component (M1 or rnpB) and a protein subunit.</text>
</comment>
<evidence type="ECO:0000256" key="8">
    <source>
        <dbReference type="NCBIfam" id="TIGR00188"/>
    </source>
</evidence>
<evidence type="ECO:0000256" key="6">
    <source>
        <dbReference type="ARBA" id="ARBA00022884"/>
    </source>
</evidence>
<dbReference type="InterPro" id="IPR020568">
    <property type="entry name" value="Ribosomal_Su5_D2-typ_SF"/>
</dbReference>
<comment type="similarity">
    <text evidence="7">Belongs to the RnpA family.</text>
</comment>
<evidence type="ECO:0000256" key="1">
    <source>
        <dbReference type="ARBA" id="ARBA00002663"/>
    </source>
</evidence>
<dbReference type="GO" id="GO:0004526">
    <property type="term" value="F:ribonuclease P activity"/>
    <property type="evidence" value="ECO:0007669"/>
    <property type="project" value="UniProtKB-UniRule"/>
</dbReference>